<evidence type="ECO:0000256" key="2">
    <source>
        <dbReference type="ARBA" id="ARBA00023136"/>
    </source>
</evidence>
<dbReference type="SUPFAM" id="SSF56935">
    <property type="entry name" value="Porins"/>
    <property type="match status" value="1"/>
</dbReference>
<gene>
    <name evidence="4" type="ORF">GCM10011529_28220</name>
</gene>
<dbReference type="EMBL" id="BMJM01000013">
    <property type="protein sequence ID" value="GGE19954.1"/>
    <property type="molecule type" value="Genomic_DNA"/>
</dbReference>
<accession>A0A917A1A1</accession>
<dbReference type="Gene3D" id="2.40.170.20">
    <property type="entry name" value="TonB-dependent receptor, beta-barrel domain"/>
    <property type="match status" value="1"/>
</dbReference>
<comment type="caution">
    <text evidence="4">The sequence shown here is derived from an EMBL/GenBank/DDBJ whole genome shotgun (WGS) entry which is preliminary data.</text>
</comment>
<evidence type="ECO:0000313" key="4">
    <source>
        <dbReference type="EMBL" id="GGE19954.1"/>
    </source>
</evidence>
<evidence type="ECO:0000256" key="1">
    <source>
        <dbReference type="ARBA" id="ARBA00004442"/>
    </source>
</evidence>
<keyword evidence="5" id="KW-1185">Reference proteome</keyword>
<reference evidence="4" key="1">
    <citation type="journal article" date="2014" name="Int. J. Syst. Evol. Microbiol.">
        <title>Complete genome sequence of Corynebacterium casei LMG S-19264T (=DSM 44701T), isolated from a smear-ripened cheese.</title>
        <authorList>
            <consortium name="US DOE Joint Genome Institute (JGI-PGF)"/>
            <person name="Walter F."/>
            <person name="Albersmeier A."/>
            <person name="Kalinowski J."/>
            <person name="Ruckert C."/>
        </authorList>
    </citation>
    <scope>NUCLEOTIDE SEQUENCE</scope>
    <source>
        <strain evidence="4">CGMCC 1.15519</strain>
    </source>
</reference>
<comment type="subcellular location">
    <subcellularLocation>
        <location evidence="1">Cell outer membrane</location>
    </subcellularLocation>
</comment>
<dbReference type="InterPro" id="IPR036942">
    <property type="entry name" value="Beta-barrel_TonB_sf"/>
</dbReference>
<protein>
    <recommendedName>
        <fullName evidence="6">TonB-dependent receptor</fullName>
    </recommendedName>
</protein>
<evidence type="ECO:0000256" key="3">
    <source>
        <dbReference type="ARBA" id="ARBA00023237"/>
    </source>
</evidence>
<name>A0A917A1A1_9SPHN</name>
<evidence type="ECO:0000313" key="5">
    <source>
        <dbReference type="Proteomes" id="UP000635071"/>
    </source>
</evidence>
<keyword evidence="3" id="KW-0998">Cell outer membrane</keyword>
<dbReference type="GO" id="GO:0009279">
    <property type="term" value="C:cell outer membrane"/>
    <property type="evidence" value="ECO:0007669"/>
    <property type="project" value="UniProtKB-SubCell"/>
</dbReference>
<reference evidence="4" key="2">
    <citation type="submission" date="2020-09" db="EMBL/GenBank/DDBJ databases">
        <authorList>
            <person name="Sun Q."/>
            <person name="Zhou Y."/>
        </authorList>
    </citation>
    <scope>NUCLEOTIDE SEQUENCE</scope>
    <source>
        <strain evidence="4">CGMCC 1.15519</strain>
    </source>
</reference>
<keyword evidence="2" id="KW-0472">Membrane</keyword>
<evidence type="ECO:0008006" key="6">
    <source>
        <dbReference type="Google" id="ProtNLM"/>
    </source>
</evidence>
<organism evidence="4 5">
    <name type="scientific">Sandarakinorhabdus glacialis</name>
    <dbReference type="NCBI Taxonomy" id="1614636"/>
    <lineage>
        <taxon>Bacteria</taxon>
        <taxon>Pseudomonadati</taxon>
        <taxon>Pseudomonadota</taxon>
        <taxon>Alphaproteobacteria</taxon>
        <taxon>Sphingomonadales</taxon>
        <taxon>Sphingosinicellaceae</taxon>
        <taxon>Sandarakinorhabdus</taxon>
    </lineage>
</organism>
<dbReference type="AlphaFoldDB" id="A0A917A1A1"/>
<dbReference type="Proteomes" id="UP000635071">
    <property type="component" value="Unassembled WGS sequence"/>
</dbReference>
<sequence length="105" mass="11500">MRGSVSYRSGYLTAVPGRNGVAPGAGPVFNANSGQPTFNDVEGTHGTVNVDMSASVKFNENISLTLEAINLTDQYIDQYIDSAADRLSVYHHTGRQFYFGVRFKY</sequence>
<proteinExistence type="predicted"/>